<proteinExistence type="predicted"/>
<dbReference type="InterPro" id="IPR036322">
    <property type="entry name" value="WD40_repeat_dom_sf"/>
</dbReference>
<dbReference type="SUPFAM" id="SSF50978">
    <property type="entry name" value="WD40 repeat-like"/>
    <property type="match status" value="1"/>
</dbReference>
<dbReference type="AlphaFoldDB" id="A0A0C1EEI9"/>
<dbReference type="PATRIC" id="fig|83552.4.peg.333"/>
<dbReference type="RefSeq" id="WP_006341853.1">
    <property type="nucleotide sequence ID" value="NZ_JASBUT010000030.1"/>
</dbReference>
<comment type="caution">
    <text evidence="1">The sequence shown here is derived from an EMBL/GenBank/DDBJ whole genome shotgun (WGS) entry which is preliminary data.</text>
</comment>
<dbReference type="EMBL" id="JSAM01000019">
    <property type="protein sequence ID" value="KIA78493.1"/>
    <property type="molecule type" value="Genomic_DNA"/>
</dbReference>
<gene>
    <name evidence="1" type="ORF">DB43_DY00440</name>
</gene>
<sequence>MDLNFNIYTINRDHSPVLAMTIHHQDLSTEFQIHGSRLIVFGETKVTLYSLKNGERLFLFTLHCLNEKGLYTIEKQLYGNILFVRRANGILQIVDLLTGLP</sequence>
<dbReference type="Proteomes" id="UP000031307">
    <property type="component" value="Unassembled WGS sequence"/>
</dbReference>
<accession>A0A0C1EEI9</accession>
<protein>
    <submittedName>
        <fullName evidence="1">Uncharacterized protein</fullName>
    </submittedName>
</protein>
<name>A0A0C1EEI9_9BACT</name>
<organism evidence="1 2">
    <name type="scientific">Parachlamydia acanthamoebae</name>
    <dbReference type="NCBI Taxonomy" id="83552"/>
    <lineage>
        <taxon>Bacteria</taxon>
        <taxon>Pseudomonadati</taxon>
        <taxon>Chlamydiota</taxon>
        <taxon>Chlamydiia</taxon>
        <taxon>Parachlamydiales</taxon>
        <taxon>Parachlamydiaceae</taxon>
        <taxon>Parachlamydia</taxon>
    </lineage>
</organism>
<evidence type="ECO:0000313" key="1">
    <source>
        <dbReference type="EMBL" id="KIA78493.1"/>
    </source>
</evidence>
<reference evidence="1 2" key="1">
    <citation type="journal article" date="2014" name="Mol. Biol. Evol.">
        <title>Massive expansion of Ubiquitination-related gene families within the Chlamydiae.</title>
        <authorList>
            <person name="Domman D."/>
            <person name="Collingro A."/>
            <person name="Lagkouvardos I."/>
            <person name="Gehre L."/>
            <person name="Weinmaier T."/>
            <person name="Rattei T."/>
            <person name="Subtil A."/>
            <person name="Horn M."/>
        </authorList>
    </citation>
    <scope>NUCLEOTIDE SEQUENCE [LARGE SCALE GENOMIC DNA]</scope>
    <source>
        <strain evidence="1 2">OEW1</strain>
    </source>
</reference>
<evidence type="ECO:0000313" key="2">
    <source>
        <dbReference type="Proteomes" id="UP000031307"/>
    </source>
</evidence>